<accession>A0AB33ILA9</accession>
<comment type="subcellular location">
    <subcellularLocation>
        <location evidence="5">Cytoplasm</location>
    </subcellularLocation>
</comment>
<sequence length="189" mass="21587">MKQRLKVAITGSMGSGKSYVCKLLAEQGIQVYDCDEGAKRLMRTSPELQCELQRLVGEEVYKDGVLQKSVLTAFLMKSDANREAINEVVHPAVARDFEASGLDWLESAILFDSGFYRRVHFDRVVCVSAPLEVRIDRIMQRDSLTREQALDWIRRQLPQEEVVGRSDFEIVNDGQADLKQQIKRIIKQL</sequence>
<keyword evidence="5 7" id="KW-0418">Kinase</keyword>
<dbReference type="PANTHER" id="PTHR10695">
    <property type="entry name" value="DEPHOSPHO-COA KINASE-RELATED"/>
    <property type="match status" value="1"/>
</dbReference>
<keyword evidence="3 5" id="KW-0067">ATP-binding</keyword>
<dbReference type="GO" id="GO:0015937">
    <property type="term" value="P:coenzyme A biosynthetic process"/>
    <property type="evidence" value="ECO:0007669"/>
    <property type="project" value="UniProtKB-UniRule"/>
</dbReference>
<dbReference type="CDD" id="cd02022">
    <property type="entry name" value="DPCK"/>
    <property type="match status" value="1"/>
</dbReference>
<gene>
    <name evidence="5 7" type="primary">coaE</name>
    <name evidence="7" type="ORF">GTC17253_00920</name>
</gene>
<dbReference type="GO" id="GO:0005737">
    <property type="term" value="C:cytoplasm"/>
    <property type="evidence" value="ECO:0007669"/>
    <property type="project" value="UniProtKB-SubCell"/>
</dbReference>
<dbReference type="InterPro" id="IPR027417">
    <property type="entry name" value="P-loop_NTPase"/>
</dbReference>
<organism evidence="7">
    <name type="scientific">Prevotella sp. GTC17253</name>
    <dbReference type="NCBI Taxonomy" id="3236793"/>
    <lineage>
        <taxon>Bacteria</taxon>
        <taxon>Pseudomonadati</taxon>
        <taxon>Bacteroidota</taxon>
        <taxon>Bacteroidia</taxon>
        <taxon>Bacteroidales</taxon>
        <taxon>Prevotellaceae</taxon>
        <taxon>Prevotella</taxon>
    </lineage>
</organism>
<comment type="similarity">
    <text evidence="1 5">Belongs to the CoaE family.</text>
</comment>
<comment type="pathway">
    <text evidence="5">Cofactor biosynthesis; coenzyme A biosynthesis; CoA from (R)-pantothenate: step 5/5.</text>
</comment>
<evidence type="ECO:0000313" key="7">
    <source>
        <dbReference type="EMBL" id="BFO70126.1"/>
    </source>
</evidence>
<dbReference type="EC" id="2.7.1.24" evidence="5 6"/>
<name>A0AB33ILA9_9BACT</name>
<dbReference type="PANTHER" id="PTHR10695:SF46">
    <property type="entry name" value="BIFUNCTIONAL COENZYME A SYNTHASE-RELATED"/>
    <property type="match status" value="1"/>
</dbReference>
<evidence type="ECO:0000256" key="3">
    <source>
        <dbReference type="ARBA" id="ARBA00022840"/>
    </source>
</evidence>
<dbReference type="GO" id="GO:0004140">
    <property type="term" value="F:dephospho-CoA kinase activity"/>
    <property type="evidence" value="ECO:0007669"/>
    <property type="project" value="UniProtKB-UniRule"/>
</dbReference>
<dbReference type="PROSITE" id="PS51219">
    <property type="entry name" value="DPCK"/>
    <property type="match status" value="1"/>
</dbReference>
<protein>
    <recommendedName>
        <fullName evidence="5 6">Dephospho-CoA kinase</fullName>
        <ecNumber evidence="5 6">2.7.1.24</ecNumber>
    </recommendedName>
    <alternativeName>
        <fullName evidence="5">Dephosphocoenzyme A kinase</fullName>
    </alternativeName>
</protein>
<keyword evidence="5" id="KW-0808">Transferase</keyword>
<dbReference type="HAMAP" id="MF_00376">
    <property type="entry name" value="Dephospho_CoA_kinase"/>
    <property type="match status" value="1"/>
</dbReference>
<proteinExistence type="inferred from homology"/>
<keyword evidence="5" id="KW-0963">Cytoplasm</keyword>
<comment type="catalytic activity">
    <reaction evidence="5">
        <text>3'-dephospho-CoA + ATP = ADP + CoA + H(+)</text>
        <dbReference type="Rhea" id="RHEA:18245"/>
        <dbReference type="ChEBI" id="CHEBI:15378"/>
        <dbReference type="ChEBI" id="CHEBI:30616"/>
        <dbReference type="ChEBI" id="CHEBI:57287"/>
        <dbReference type="ChEBI" id="CHEBI:57328"/>
        <dbReference type="ChEBI" id="CHEBI:456216"/>
        <dbReference type="EC" id="2.7.1.24"/>
    </reaction>
</comment>
<dbReference type="GO" id="GO:0005524">
    <property type="term" value="F:ATP binding"/>
    <property type="evidence" value="ECO:0007669"/>
    <property type="project" value="UniProtKB-UniRule"/>
</dbReference>
<keyword evidence="2 5" id="KW-0547">Nucleotide-binding</keyword>
<dbReference type="SUPFAM" id="SSF52540">
    <property type="entry name" value="P-loop containing nucleoside triphosphate hydrolases"/>
    <property type="match status" value="1"/>
</dbReference>
<dbReference type="Pfam" id="PF01121">
    <property type="entry name" value="CoaE"/>
    <property type="match status" value="1"/>
</dbReference>
<evidence type="ECO:0000256" key="2">
    <source>
        <dbReference type="ARBA" id="ARBA00022741"/>
    </source>
</evidence>
<keyword evidence="4 5" id="KW-0173">Coenzyme A biosynthesis</keyword>
<dbReference type="NCBIfam" id="TIGR00152">
    <property type="entry name" value="dephospho-CoA kinase"/>
    <property type="match status" value="1"/>
</dbReference>
<evidence type="ECO:0000256" key="5">
    <source>
        <dbReference type="HAMAP-Rule" id="MF_00376"/>
    </source>
</evidence>
<comment type="function">
    <text evidence="5">Catalyzes the phosphorylation of the 3'-hydroxyl group of dephosphocoenzyme A to form coenzyme A.</text>
</comment>
<evidence type="ECO:0000256" key="1">
    <source>
        <dbReference type="ARBA" id="ARBA00009018"/>
    </source>
</evidence>
<dbReference type="EMBL" id="AP035785">
    <property type="protein sequence ID" value="BFO70126.1"/>
    <property type="molecule type" value="Genomic_DNA"/>
</dbReference>
<feature type="binding site" evidence="5">
    <location>
        <begin position="14"/>
        <end position="19"/>
    </location>
    <ligand>
        <name>ATP</name>
        <dbReference type="ChEBI" id="CHEBI:30616"/>
    </ligand>
</feature>
<dbReference type="InterPro" id="IPR001977">
    <property type="entry name" value="Depp_CoAkinase"/>
</dbReference>
<dbReference type="AlphaFoldDB" id="A0AB33ILA9"/>
<evidence type="ECO:0000256" key="4">
    <source>
        <dbReference type="ARBA" id="ARBA00022993"/>
    </source>
</evidence>
<evidence type="ECO:0000256" key="6">
    <source>
        <dbReference type="NCBIfam" id="TIGR00152"/>
    </source>
</evidence>
<reference evidence="7" key="1">
    <citation type="submission" date="2024-07" db="EMBL/GenBank/DDBJ databases">
        <title>Complete genome sequence of Prevotella sp. YM-2024 GTC17253.</title>
        <authorList>
            <person name="Hayashi M."/>
            <person name="Muto Y."/>
            <person name="Tanaka K."/>
            <person name="Niwa H."/>
        </authorList>
    </citation>
    <scope>NUCLEOTIDE SEQUENCE</scope>
    <source>
        <strain evidence="7">GTC17253</strain>
    </source>
</reference>
<dbReference type="Gene3D" id="3.40.50.300">
    <property type="entry name" value="P-loop containing nucleotide triphosphate hydrolases"/>
    <property type="match status" value="1"/>
</dbReference>